<comment type="similarity">
    <text evidence="1">Belongs to the inositol monophosphatase superfamily.</text>
</comment>
<feature type="binding site" evidence="5">
    <location>
        <position position="67"/>
    </location>
    <ligand>
        <name>Mg(2+)</name>
        <dbReference type="ChEBI" id="CHEBI:18420"/>
        <label>1</label>
        <note>catalytic</note>
    </ligand>
</feature>
<reference evidence="6" key="1">
    <citation type="submission" date="2021-04" db="EMBL/GenBank/DDBJ databases">
        <title>Complete genome sequence for Sulfitobacter sp. strain JK7-1.</title>
        <authorList>
            <person name="Park S.-J."/>
        </authorList>
    </citation>
    <scope>NUCLEOTIDE SEQUENCE</scope>
    <source>
        <strain evidence="6">JK7-1</strain>
    </source>
</reference>
<gene>
    <name evidence="6" type="ORF">KDD17_16510</name>
</gene>
<dbReference type="InterPro" id="IPR000760">
    <property type="entry name" value="Inositol_monophosphatase-like"/>
</dbReference>
<evidence type="ECO:0000256" key="3">
    <source>
        <dbReference type="ARBA" id="ARBA00022801"/>
    </source>
</evidence>
<organism evidence="6 7">
    <name type="scientific">Sulfitobacter albidus</name>
    <dbReference type="NCBI Taxonomy" id="2829501"/>
    <lineage>
        <taxon>Bacteria</taxon>
        <taxon>Pseudomonadati</taxon>
        <taxon>Pseudomonadota</taxon>
        <taxon>Alphaproteobacteria</taxon>
        <taxon>Rhodobacterales</taxon>
        <taxon>Roseobacteraceae</taxon>
        <taxon>Sulfitobacter</taxon>
    </lineage>
</organism>
<evidence type="ECO:0000256" key="5">
    <source>
        <dbReference type="PIRSR" id="PIRSR600760-2"/>
    </source>
</evidence>
<keyword evidence="3" id="KW-0378">Hydrolase</keyword>
<dbReference type="Gene3D" id="3.30.540.10">
    <property type="entry name" value="Fructose-1,6-Bisphosphatase, subunit A, domain 1"/>
    <property type="match status" value="1"/>
</dbReference>
<evidence type="ECO:0000256" key="4">
    <source>
        <dbReference type="ARBA" id="ARBA00022842"/>
    </source>
</evidence>
<dbReference type="PRINTS" id="PR00377">
    <property type="entry name" value="IMPHPHTASES"/>
</dbReference>
<keyword evidence="2 5" id="KW-0479">Metal-binding</keyword>
<dbReference type="GO" id="GO:0006020">
    <property type="term" value="P:inositol metabolic process"/>
    <property type="evidence" value="ECO:0007669"/>
    <property type="project" value="TreeGrafter"/>
</dbReference>
<dbReference type="InterPro" id="IPR020550">
    <property type="entry name" value="Inositol_monophosphatase_CS"/>
</dbReference>
<dbReference type="SUPFAM" id="SSF56655">
    <property type="entry name" value="Carbohydrate phosphatase"/>
    <property type="match status" value="1"/>
</dbReference>
<dbReference type="CDD" id="cd01638">
    <property type="entry name" value="CysQ"/>
    <property type="match status" value="1"/>
</dbReference>
<feature type="binding site" evidence="5">
    <location>
        <position position="87"/>
    </location>
    <ligand>
        <name>Mg(2+)</name>
        <dbReference type="ChEBI" id="CHEBI:18420"/>
        <label>1</label>
        <note>catalytic</note>
    </ligand>
</feature>
<name>A0A975PM61_9RHOB</name>
<dbReference type="EMBL" id="CP073581">
    <property type="protein sequence ID" value="QUJ76458.1"/>
    <property type="molecule type" value="Genomic_DNA"/>
</dbReference>
<sequence>MPGADLPLLIDAARMAGRIATSFSGARAQRWDKPDGAGPVTEADLAVDRALHRTLTLARPDYGWLSEESEDDTERLSREHVFIIDPIDGTRSFTEGANTWAHALAVAERGEITAAVIYLPLRDLLYSARRGGGAYLNGVRVHASPVAAMEDATILAAKPALAASLWRAGACPAFKRAYRPSLAYRLGLVAQGRFDAMLTLRPSWEWDIAAGALIVAEAGGRCSDRHGRDLVFNNADPRLDGVVAGGCPIHDAVIDALDPVATR</sequence>
<dbReference type="RefSeq" id="WP_212704656.1">
    <property type="nucleotide sequence ID" value="NZ_CP073581.1"/>
</dbReference>
<dbReference type="GO" id="GO:0008934">
    <property type="term" value="F:inositol monophosphate 1-phosphatase activity"/>
    <property type="evidence" value="ECO:0007669"/>
    <property type="project" value="TreeGrafter"/>
</dbReference>
<evidence type="ECO:0000256" key="1">
    <source>
        <dbReference type="ARBA" id="ARBA00009759"/>
    </source>
</evidence>
<evidence type="ECO:0000256" key="2">
    <source>
        <dbReference type="ARBA" id="ARBA00022723"/>
    </source>
</evidence>
<dbReference type="Pfam" id="PF00459">
    <property type="entry name" value="Inositol_P"/>
    <property type="match status" value="1"/>
</dbReference>
<feature type="binding site" evidence="5">
    <location>
        <position position="85"/>
    </location>
    <ligand>
        <name>Mg(2+)</name>
        <dbReference type="ChEBI" id="CHEBI:18420"/>
        <label>1</label>
        <note>catalytic</note>
    </ligand>
</feature>
<dbReference type="InterPro" id="IPR020583">
    <property type="entry name" value="Inositol_monoP_metal-BS"/>
</dbReference>
<dbReference type="Proteomes" id="UP000683291">
    <property type="component" value="Chromosome 1"/>
</dbReference>
<keyword evidence="7" id="KW-1185">Reference proteome</keyword>
<evidence type="ECO:0000313" key="6">
    <source>
        <dbReference type="EMBL" id="QUJ76458.1"/>
    </source>
</evidence>
<protein>
    <submittedName>
        <fullName evidence="6">3'(2'),5'-bisphosphate nucleotidase CysQ</fullName>
    </submittedName>
</protein>
<comment type="cofactor">
    <cofactor evidence="5">
        <name>Mg(2+)</name>
        <dbReference type="ChEBI" id="CHEBI:18420"/>
    </cofactor>
</comment>
<dbReference type="GO" id="GO:0007165">
    <property type="term" value="P:signal transduction"/>
    <property type="evidence" value="ECO:0007669"/>
    <property type="project" value="TreeGrafter"/>
</dbReference>
<dbReference type="GO" id="GO:0046872">
    <property type="term" value="F:metal ion binding"/>
    <property type="evidence" value="ECO:0007669"/>
    <property type="project" value="UniProtKB-KW"/>
</dbReference>
<dbReference type="AlphaFoldDB" id="A0A975PM61"/>
<dbReference type="GO" id="GO:0046854">
    <property type="term" value="P:phosphatidylinositol phosphate biosynthetic process"/>
    <property type="evidence" value="ECO:0007669"/>
    <property type="project" value="InterPro"/>
</dbReference>
<dbReference type="PROSITE" id="PS00629">
    <property type="entry name" value="IMP_1"/>
    <property type="match status" value="1"/>
</dbReference>
<dbReference type="KEGG" id="sual:KDD17_16510"/>
<dbReference type="PROSITE" id="PS00630">
    <property type="entry name" value="IMP_2"/>
    <property type="match status" value="1"/>
</dbReference>
<feature type="binding site" evidence="5">
    <location>
        <position position="207"/>
    </location>
    <ligand>
        <name>Mg(2+)</name>
        <dbReference type="ChEBI" id="CHEBI:18420"/>
        <label>1</label>
        <note>catalytic</note>
    </ligand>
</feature>
<dbReference type="PANTHER" id="PTHR20854:SF4">
    <property type="entry name" value="INOSITOL-1-MONOPHOSPHATASE-RELATED"/>
    <property type="match status" value="1"/>
</dbReference>
<accession>A0A975PM61</accession>
<proteinExistence type="inferred from homology"/>
<evidence type="ECO:0000313" key="7">
    <source>
        <dbReference type="Proteomes" id="UP000683291"/>
    </source>
</evidence>
<keyword evidence="4 5" id="KW-0460">Magnesium</keyword>
<dbReference type="Gene3D" id="3.40.190.80">
    <property type="match status" value="1"/>
</dbReference>
<feature type="binding site" evidence="5">
    <location>
        <position position="88"/>
    </location>
    <ligand>
        <name>Mg(2+)</name>
        <dbReference type="ChEBI" id="CHEBI:18420"/>
        <label>1</label>
        <note>catalytic</note>
    </ligand>
</feature>
<dbReference type="PANTHER" id="PTHR20854">
    <property type="entry name" value="INOSITOL MONOPHOSPHATASE"/>
    <property type="match status" value="1"/>
</dbReference>